<keyword evidence="3 4" id="KW-0998">Cell outer membrane</keyword>
<protein>
    <recommendedName>
        <fullName evidence="4">Outer membrane protein assembly factor BamB</fullName>
    </recommendedName>
</protein>
<evidence type="ECO:0000256" key="4">
    <source>
        <dbReference type="HAMAP-Rule" id="MF_00923"/>
    </source>
</evidence>
<keyword evidence="4" id="KW-0449">Lipoprotein</keyword>
<dbReference type="InterPro" id="IPR002372">
    <property type="entry name" value="PQQ_rpt_dom"/>
</dbReference>
<keyword evidence="8" id="KW-1185">Reference proteome</keyword>
<comment type="subunit">
    <text evidence="4">Part of the Bam complex.</text>
</comment>
<dbReference type="EMBL" id="OU912926">
    <property type="protein sequence ID" value="CAG9932941.1"/>
    <property type="molecule type" value="Genomic_DNA"/>
</dbReference>
<reference evidence="7 8" key="1">
    <citation type="submission" date="2021-10" db="EMBL/GenBank/DDBJ databases">
        <authorList>
            <person name="Koch H."/>
        </authorList>
    </citation>
    <scope>NUCLEOTIDE SEQUENCE [LARGE SCALE GENOMIC DNA]</scope>
    <source>
        <strain evidence="7">6680</strain>
    </source>
</reference>
<evidence type="ECO:0000259" key="6">
    <source>
        <dbReference type="Pfam" id="PF13360"/>
    </source>
</evidence>
<evidence type="ECO:0000256" key="5">
    <source>
        <dbReference type="SAM" id="SignalP"/>
    </source>
</evidence>
<name>A0ABN8AJM6_9PROT</name>
<comment type="subcellular location">
    <subcellularLocation>
        <location evidence="4">Cell outer membrane</location>
        <topology evidence="4">Lipid-anchor</topology>
    </subcellularLocation>
</comment>
<dbReference type="InterPro" id="IPR011047">
    <property type="entry name" value="Quinoprotein_ADH-like_sf"/>
</dbReference>
<evidence type="ECO:0000313" key="8">
    <source>
        <dbReference type="Proteomes" id="UP000839052"/>
    </source>
</evidence>
<dbReference type="PANTHER" id="PTHR34512:SF30">
    <property type="entry name" value="OUTER MEMBRANE PROTEIN ASSEMBLY FACTOR BAMB"/>
    <property type="match status" value="1"/>
</dbReference>
<feature type="domain" description="Pyrrolo-quinoline quinone repeat" evidence="6">
    <location>
        <begin position="76"/>
        <end position="306"/>
    </location>
</feature>
<gene>
    <name evidence="4 7" type="primary">bamB</name>
    <name evidence="7" type="ORF">NTG6680_1688</name>
</gene>
<feature type="chain" id="PRO_5046806543" description="Outer membrane protein assembly factor BamB" evidence="5">
    <location>
        <begin position="26"/>
        <end position="380"/>
    </location>
</feature>
<dbReference type="InterPro" id="IPR015943">
    <property type="entry name" value="WD40/YVTN_repeat-like_dom_sf"/>
</dbReference>
<dbReference type="PANTHER" id="PTHR34512">
    <property type="entry name" value="CELL SURFACE PROTEIN"/>
    <property type="match status" value="1"/>
</dbReference>
<dbReference type="Proteomes" id="UP000839052">
    <property type="component" value="Chromosome"/>
</dbReference>
<keyword evidence="2 4" id="KW-0472">Membrane</keyword>
<dbReference type="SMART" id="SM00564">
    <property type="entry name" value="PQQ"/>
    <property type="match status" value="6"/>
</dbReference>
<comment type="function">
    <text evidence="4">Part of the outer membrane protein assembly complex, which is involved in assembly and insertion of beta-barrel proteins into the outer membrane.</text>
</comment>
<dbReference type="PROSITE" id="PS51257">
    <property type="entry name" value="PROKAR_LIPOPROTEIN"/>
    <property type="match status" value="1"/>
</dbReference>
<feature type="signal peptide" evidence="5">
    <location>
        <begin position="1"/>
        <end position="25"/>
    </location>
</feature>
<comment type="similarity">
    <text evidence="4">Belongs to the BamB family.</text>
</comment>
<dbReference type="InterPro" id="IPR018391">
    <property type="entry name" value="PQQ_b-propeller_rpt"/>
</dbReference>
<dbReference type="RefSeq" id="WP_239796804.1">
    <property type="nucleotide sequence ID" value="NZ_OU912926.1"/>
</dbReference>
<dbReference type="Pfam" id="PF13360">
    <property type="entry name" value="PQQ_2"/>
    <property type="match status" value="1"/>
</dbReference>
<dbReference type="InterPro" id="IPR017687">
    <property type="entry name" value="BamB"/>
</dbReference>
<keyword evidence="1 4" id="KW-0732">Signal</keyword>
<evidence type="ECO:0000256" key="2">
    <source>
        <dbReference type="ARBA" id="ARBA00023136"/>
    </source>
</evidence>
<keyword evidence="4" id="KW-0564">Palmitate</keyword>
<accession>A0ABN8AJM6</accession>
<dbReference type="NCBIfam" id="TIGR03300">
    <property type="entry name" value="assembly_YfgL"/>
    <property type="match status" value="1"/>
</dbReference>
<dbReference type="Gene3D" id="2.130.10.10">
    <property type="entry name" value="YVTN repeat-like/Quinoprotein amine dehydrogenase"/>
    <property type="match status" value="1"/>
</dbReference>
<sequence>MIIRIAALLLLVMLAGCSTVSGWFAKDKTGNEPAKLVEFKQTATFNVRWHLKIGGSGNYILQPAVTSDAVYAANTKGELFRFDPATGKQVWRVDSGFAISAGVGAGEGFVLVGGGKGQLAAFAVDGKLIWKTKVSSEVLNIAKIVDGMVVVRTADGRLSGLDVTDGKRLWLYEQSVPPLIVRSHAGVAIERGTIFGGFAAGKLAAVSLGSGIVIWETVVSQPRGNTELERISDITSSPVLDDDQVCAVAFQGRIACYGLAQGNLLWSRDISSDKGMTLFHNYLYITNTSGAILAMDKSSGSSFWKNEQLFMRQTSAPYAFGDHLTVGDYEGYLHALSREDGSMAARLKTDGSAILTAPMELDGGLLVQTQKGSLYSVTLH</sequence>
<evidence type="ECO:0000256" key="3">
    <source>
        <dbReference type="ARBA" id="ARBA00023237"/>
    </source>
</evidence>
<dbReference type="HAMAP" id="MF_00923">
    <property type="entry name" value="OM_assembly_BamB"/>
    <property type="match status" value="1"/>
</dbReference>
<evidence type="ECO:0000313" key="7">
    <source>
        <dbReference type="EMBL" id="CAG9932941.1"/>
    </source>
</evidence>
<proteinExistence type="inferred from homology"/>
<evidence type="ECO:0000256" key="1">
    <source>
        <dbReference type="ARBA" id="ARBA00022729"/>
    </source>
</evidence>
<organism evidence="7 8">
    <name type="scientific">Candidatus Nitrotoga arctica</name>
    <dbReference type="NCBI Taxonomy" id="453162"/>
    <lineage>
        <taxon>Bacteria</taxon>
        <taxon>Pseudomonadati</taxon>
        <taxon>Pseudomonadota</taxon>
        <taxon>Betaproteobacteria</taxon>
        <taxon>Nitrosomonadales</taxon>
        <taxon>Gallionellaceae</taxon>
        <taxon>Candidatus Nitrotoga</taxon>
    </lineage>
</organism>
<dbReference type="SUPFAM" id="SSF50998">
    <property type="entry name" value="Quinoprotein alcohol dehydrogenase-like"/>
    <property type="match status" value="1"/>
</dbReference>